<comment type="similarity">
    <text evidence="1 7">Belongs to the peptidase S8 family.</text>
</comment>
<evidence type="ECO:0000256" key="5">
    <source>
        <dbReference type="ARBA" id="ARBA00022825"/>
    </source>
</evidence>
<name>A0AAD8GZU7_9APIA</name>
<dbReference type="Pfam" id="PF05922">
    <property type="entry name" value="Inhibitor_I9"/>
    <property type="match status" value="1"/>
</dbReference>
<evidence type="ECO:0000256" key="7">
    <source>
        <dbReference type="PROSITE-ProRule" id="PRU01240"/>
    </source>
</evidence>
<evidence type="ECO:0000256" key="1">
    <source>
        <dbReference type="ARBA" id="ARBA00011073"/>
    </source>
</evidence>
<dbReference type="InterPro" id="IPR034197">
    <property type="entry name" value="Peptidases_S8_3"/>
</dbReference>
<dbReference type="EMBL" id="JAUIZM010000011">
    <property type="protein sequence ID" value="KAK1357849.1"/>
    <property type="molecule type" value="Genomic_DNA"/>
</dbReference>
<keyword evidence="14" id="KW-1185">Reference proteome</keyword>
<organism evidence="13 14">
    <name type="scientific">Heracleum sosnowskyi</name>
    <dbReference type="NCBI Taxonomy" id="360622"/>
    <lineage>
        <taxon>Eukaryota</taxon>
        <taxon>Viridiplantae</taxon>
        <taxon>Streptophyta</taxon>
        <taxon>Embryophyta</taxon>
        <taxon>Tracheophyta</taxon>
        <taxon>Spermatophyta</taxon>
        <taxon>Magnoliopsida</taxon>
        <taxon>eudicotyledons</taxon>
        <taxon>Gunneridae</taxon>
        <taxon>Pentapetalae</taxon>
        <taxon>asterids</taxon>
        <taxon>campanulids</taxon>
        <taxon>Apiales</taxon>
        <taxon>Apiaceae</taxon>
        <taxon>Apioideae</taxon>
        <taxon>apioid superclade</taxon>
        <taxon>Tordylieae</taxon>
        <taxon>Tordyliinae</taxon>
        <taxon>Heracleum</taxon>
    </lineage>
</organism>
<protein>
    <submittedName>
        <fullName evidence="13">CO(2)-response secreted protease</fullName>
    </submittedName>
</protein>
<dbReference type="Pfam" id="PF17766">
    <property type="entry name" value="fn3_6"/>
    <property type="match status" value="1"/>
</dbReference>
<dbReference type="SUPFAM" id="SSF52743">
    <property type="entry name" value="Subtilisin-like"/>
    <property type="match status" value="1"/>
</dbReference>
<dbReference type="Gene3D" id="2.60.40.2310">
    <property type="match status" value="1"/>
</dbReference>
<feature type="domain" description="Inhibitor I9" evidence="11">
    <location>
        <begin position="31"/>
        <end position="104"/>
    </location>
</feature>
<dbReference type="AlphaFoldDB" id="A0AAD8GZU7"/>
<feature type="active site" description="Charge relay system" evidence="6 7">
    <location>
        <position position="544"/>
    </location>
</feature>
<proteinExistence type="inferred from homology"/>
<dbReference type="InterPro" id="IPR000209">
    <property type="entry name" value="Peptidase_S8/S53_dom"/>
</dbReference>
<dbReference type="InterPro" id="IPR023828">
    <property type="entry name" value="Peptidase_S8_Ser-AS"/>
</dbReference>
<dbReference type="CDD" id="cd04852">
    <property type="entry name" value="Peptidases_S8_3"/>
    <property type="match status" value="1"/>
</dbReference>
<dbReference type="InterPro" id="IPR036852">
    <property type="entry name" value="Peptidase_S8/S53_dom_sf"/>
</dbReference>
<evidence type="ECO:0000259" key="11">
    <source>
        <dbReference type="Pfam" id="PF05922"/>
    </source>
</evidence>
<evidence type="ECO:0000313" key="13">
    <source>
        <dbReference type="EMBL" id="KAK1357849.1"/>
    </source>
</evidence>
<dbReference type="PROSITE" id="PS51892">
    <property type="entry name" value="SUBTILASE"/>
    <property type="match status" value="1"/>
</dbReference>
<evidence type="ECO:0000256" key="6">
    <source>
        <dbReference type="PIRSR" id="PIRSR615500-1"/>
    </source>
</evidence>
<dbReference type="Pfam" id="PF00082">
    <property type="entry name" value="Peptidase_S8"/>
    <property type="match status" value="1"/>
</dbReference>
<comment type="caution">
    <text evidence="13">The sequence shown here is derived from an EMBL/GenBank/DDBJ whole genome shotgun (WGS) entry which is preliminary data.</text>
</comment>
<feature type="compositionally biased region" description="Basic and acidic residues" evidence="8">
    <location>
        <begin position="193"/>
        <end position="205"/>
    </location>
</feature>
<feature type="active site" description="Charge relay system" evidence="6 7">
    <location>
        <position position="144"/>
    </location>
</feature>
<evidence type="ECO:0000259" key="10">
    <source>
        <dbReference type="Pfam" id="PF00082"/>
    </source>
</evidence>
<dbReference type="FunFam" id="3.40.50.200:FF:000006">
    <property type="entry name" value="Subtilisin-like protease SBT1.5"/>
    <property type="match status" value="1"/>
</dbReference>
<dbReference type="InterPro" id="IPR037045">
    <property type="entry name" value="S8pro/Inhibitor_I9_sf"/>
</dbReference>
<evidence type="ECO:0000259" key="12">
    <source>
        <dbReference type="Pfam" id="PF17766"/>
    </source>
</evidence>
<dbReference type="PRINTS" id="PR00723">
    <property type="entry name" value="SUBTILISIN"/>
</dbReference>
<evidence type="ECO:0000256" key="3">
    <source>
        <dbReference type="ARBA" id="ARBA00022729"/>
    </source>
</evidence>
<dbReference type="GO" id="GO:0004252">
    <property type="term" value="F:serine-type endopeptidase activity"/>
    <property type="evidence" value="ECO:0007669"/>
    <property type="project" value="UniProtKB-UniRule"/>
</dbReference>
<reference evidence="13" key="2">
    <citation type="submission" date="2023-05" db="EMBL/GenBank/DDBJ databases">
        <authorList>
            <person name="Schelkunov M.I."/>
        </authorList>
    </citation>
    <scope>NUCLEOTIDE SEQUENCE</scope>
    <source>
        <strain evidence="13">Hsosn_3</strain>
        <tissue evidence="13">Leaf</tissue>
    </source>
</reference>
<dbReference type="InterPro" id="IPR015500">
    <property type="entry name" value="Peptidase_S8_subtilisin-rel"/>
</dbReference>
<dbReference type="PANTHER" id="PTHR10795">
    <property type="entry name" value="PROPROTEIN CONVERTASE SUBTILISIN/KEXIN"/>
    <property type="match status" value="1"/>
</dbReference>
<dbReference type="InterPro" id="IPR041469">
    <property type="entry name" value="Subtilisin-like_FN3"/>
</dbReference>
<dbReference type="PROSITE" id="PS00138">
    <property type="entry name" value="SUBTILASE_SER"/>
    <property type="match status" value="1"/>
</dbReference>
<evidence type="ECO:0000256" key="2">
    <source>
        <dbReference type="ARBA" id="ARBA00022670"/>
    </source>
</evidence>
<dbReference type="Proteomes" id="UP001237642">
    <property type="component" value="Unassembled WGS sequence"/>
</dbReference>
<dbReference type="InterPro" id="IPR045051">
    <property type="entry name" value="SBT"/>
</dbReference>
<dbReference type="Gene3D" id="3.50.30.30">
    <property type="match status" value="1"/>
</dbReference>
<dbReference type="InterPro" id="IPR010259">
    <property type="entry name" value="S8pro/Inhibitor_I9"/>
</dbReference>
<dbReference type="GO" id="GO:0006508">
    <property type="term" value="P:proteolysis"/>
    <property type="evidence" value="ECO:0007669"/>
    <property type="project" value="UniProtKB-KW"/>
</dbReference>
<accession>A0AAD8GZU7</accession>
<keyword evidence="4 7" id="KW-0378">Hydrolase</keyword>
<feature type="signal peptide" evidence="9">
    <location>
        <begin position="1"/>
        <end position="21"/>
    </location>
</feature>
<gene>
    <name evidence="13" type="ORF">POM88_051105</name>
</gene>
<evidence type="ECO:0000256" key="8">
    <source>
        <dbReference type="SAM" id="MobiDB-lite"/>
    </source>
</evidence>
<evidence type="ECO:0000256" key="9">
    <source>
        <dbReference type="SAM" id="SignalP"/>
    </source>
</evidence>
<keyword evidence="2 7" id="KW-0645">Protease</keyword>
<feature type="chain" id="PRO_5041988385" evidence="9">
    <location>
        <begin position="22"/>
        <end position="768"/>
    </location>
</feature>
<feature type="domain" description="Subtilisin-like protease fibronectin type-III" evidence="12">
    <location>
        <begin position="663"/>
        <end position="759"/>
    </location>
</feature>
<keyword evidence="3 9" id="KW-0732">Signal</keyword>
<sequence length="768" mass="83043">MARLSILFSISLCLFASITNAASDRSEEAGVYIVYMGGKGSSTPGTLRADQARLMNSLSERNAMVQVFKHGFTGFAAHMSKEEANLITREPGVVSVFPDKELKLRTTRSWSFLKLQHYLDNPIPAAELHSSTANGADTIIGLIDSGVWPESKSFNDQGMGPIPKRWKGTCQETEDFPASSCNRKIIGARHFDTRNQTSRDVDGHGSHTSSTAAGASVPGVSYYGLAPGTAIGGSPTSRIAVYKACYADGCDSSAILAAMDTAIHDGVDIMSLSLGGEPYYTFNIWTDPIAVGAFHAVEHGIMVVCAAGNDGPVPSSVVNFAPWITTIGASTIDRHVYANVVLGTNQVIKGGGIQFSGLSDSPKYPLIDGVSAKVRAHNISDELARDCLPGSLDISKVKGRIVLCFNEISSVGDKIQEIITQGARGLIMVDDTEKIESDLILTGDLTFPFTSIGSKDGNATLKYIQSNRNPTATIRRSATSLGYKPAPIVASFSSRGPSYLSHNLLKPDITAPGVNIIAAWSKMNTEFALPGQAPPDYVVISGTSMATPHIAAVAALIKSQHPTWDPSAIRSAIMTTAVQTCRDGSPILRLPGLQEATPYDFGAGEVNIEQVMNPGLVYETSMTDHYLFLCNLGYNMSTIKLIAKNIPEGFSCPKNASTELISNMNYPSIAIAKFKENIDMKVTRTVTNVGDEEETVYEVTVDAPEHIKVKVMPHKLHFTKEFQKRSFDVNFSTKYSLKSDVFGWITWSNDKYRVRSPFVLSKNDRSRN</sequence>
<dbReference type="CDD" id="cd02120">
    <property type="entry name" value="PA_subtilisin_like"/>
    <property type="match status" value="1"/>
</dbReference>
<keyword evidence="5 7" id="KW-0720">Serine protease</keyword>
<feature type="domain" description="Peptidase S8/S53" evidence="10">
    <location>
        <begin position="135"/>
        <end position="578"/>
    </location>
</feature>
<feature type="active site" description="Charge relay system" evidence="6 7">
    <location>
        <position position="204"/>
    </location>
</feature>
<reference evidence="13" key="1">
    <citation type="submission" date="2023-02" db="EMBL/GenBank/DDBJ databases">
        <title>Genome of toxic invasive species Heracleum sosnowskyi carries increased number of genes despite the absence of recent whole-genome duplications.</title>
        <authorList>
            <person name="Schelkunov M."/>
            <person name="Shtratnikova V."/>
            <person name="Makarenko M."/>
            <person name="Klepikova A."/>
            <person name="Omelchenko D."/>
            <person name="Novikova G."/>
            <person name="Obukhova E."/>
            <person name="Bogdanov V."/>
            <person name="Penin A."/>
            <person name="Logacheva M."/>
        </authorList>
    </citation>
    <scope>NUCLEOTIDE SEQUENCE</scope>
    <source>
        <strain evidence="13">Hsosn_3</strain>
        <tissue evidence="13">Leaf</tissue>
    </source>
</reference>
<dbReference type="Gene3D" id="3.30.70.80">
    <property type="entry name" value="Peptidase S8 propeptide/proteinase inhibitor I9"/>
    <property type="match status" value="1"/>
</dbReference>
<feature type="region of interest" description="Disordered" evidence="8">
    <location>
        <begin position="193"/>
        <end position="212"/>
    </location>
</feature>
<evidence type="ECO:0000313" key="14">
    <source>
        <dbReference type="Proteomes" id="UP001237642"/>
    </source>
</evidence>
<evidence type="ECO:0000256" key="4">
    <source>
        <dbReference type="ARBA" id="ARBA00022801"/>
    </source>
</evidence>
<dbReference type="Gene3D" id="3.40.50.200">
    <property type="entry name" value="Peptidase S8/S53 domain"/>
    <property type="match status" value="1"/>
</dbReference>